<protein>
    <submittedName>
        <fullName evidence="2">Uncharacterized protein</fullName>
    </submittedName>
</protein>
<keyword evidence="3" id="KW-1185">Reference proteome</keyword>
<evidence type="ECO:0000313" key="2">
    <source>
        <dbReference type="EMBL" id="MBB6262602.1"/>
    </source>
</evidence>
<feature type="signal peptide" evidence="1">
    <location>
        <begin position="1"/>
        <end position="25"/>
    </location>
</feature>
<proteinExistence type="predicted"/>
<gene>
    <name evidence="2" type="ORF">FHS77_003183</name>
</gene>
<dbReference type="RefSeq" id="WP_184224818.1">
    <property type="nucleotide sequence ID" value="NZ_JACIIU010000048.1"/>
</dbReference>
<evidence type="ECO:0000256" key="1">
    <source>
        <dbReference type="SAM" id="SignalP"/>
    </source>
</evidence>
<dbReference type="Proteomes" id="UP000555393">
    <property type="component" value="Unassembled WGS sequence"/>
</dbReference>
<sequence>MTYKTLFTILATAVFCPLITTAAKAEAKFECPKNANTATFFVDGIGVNANNYQPRIHFRGENKDSWAYLAYGEGLNKDNGKAIYSLALTAYATGAQVSMLCSSKSIDALWISDAGGKSPD</sequence>
<organism evidence="2 3">
    <name type="scientific">Paenochrobactrum gallinarii</name>
    <dbReference type="NCBI Taxonomy" id="643673"/>
    <lineage>
        <taxon>Bacteria</taxon>
        <taxon>Pseudomonadati</taxon>
        <taxon>Pseudomonadota</taxon>
        <taxon>Alphaproteobacteria</taxon>
        <taxon>Hyphomicrobiales</taxon>
        <taxon>Brucellaceae</taxon>
        <taxon>Paenochrobactrum</taxon>
    </lineage>
</organism>
<dbReference type="EMBL" id="JACIIU010000048">
    <property type="protein sequence ID" value="MBB6262602.1"/>
    <property type="molecule type" value="Genomic_DNA"/>
</dbReference>
<accession>A0A841M1H8</accession>
<comment type="caution">
    <text evidence="2">The sequence shown here is derived from an EMBL/GenBank/DDBJ whole genome shotgun (WGS) entry which is preliminary data.</text>
</comment>
<keyword evidence="1" id="KW-0732">Signal</keyword>
<name>A0A841M1H8_9HYPH</name>
<dbReference type="AlphaFoldDB" id="A0A841M1H8"/>
<evidence type="ECO:0000313" key="3">
    <source>
        <dbReference type="Proteomes" id="UP000555393"/>
    </source>
</evidence>
<reference evidence="2 3" key="1">
    <citation type="submission" date="2020-08" db="EMBL/GenBank/DDBJ databases">
        <title>Genomic Encyclopedia of Type Strains, Phase IV (KMG-IV): sequencing the most valuable type-strain genomes for metagenomic binning, comparative biology and taxonomic classification.</title>
        <authorList>
            <person name="Goeker M."/>
        </authorList>
    </citation>
    <scope>NUCLEOTIDE SEQUENCE [LARGE SCALE GENOMIC DNA]</scope>
    <source>
        <strain evidence="2 3">DSM 22336</strain>
    </source>
</reference>
<feature type="chain" id="PRO_5032465340" evidence="1">
    <location>
        <begin position="26"/>
        <end position="120"/>
    </location>
</feature>